<feature type="compositionally biased region" description="Low complexity" evidence="1">
    <location>
        <begin position="233"/>
        <end position="247"/>
    </location>
</feature>
<keyword evidence="4" id="KW-1185">Reference proteome</keyword>
<dbReference type="Proteomes" id="UP000007879">
    <property type="component" value="Unassembled WGS sequence"/>
</dbReference>
<evidence type="ECO:0000313" key="4">
    <source>
        <dbReference type="Proteomes" id="UP000007879"/>
    </source>
</evidence>
<dbReference type="PANTHER" id="PTHR34394:SF1">
    <property type="entry name" value="SIMILAR TO RIKEN CDNA 2310022B05"/>
    <property type="match status" value="1"/>
</dbReference>
<feature type="domain" description="DUF4706" evidence="2">
    <location>
        <begin position="115"/>
        <end position="200"/>
    </location>
</feature>
<feature type="region of interest" description="Disordered" evidence="1">
    <location>
        <begin position="206"/>
        <end position="248"/>
    </location>
</feature>
<dbReference type="EnsemblMetazoa" id="Aqu2.1.40803_001">
    <property type="protein sequence ID" value="Aqu2.1.40803_001"/>
    <property type="gene ID" value="Aqu2.1.40803"/>
</dbReference>
<dbReference type="EnsemblMetazoa" id="XM_020008712.1">
    <property type="protein sequence ID" value="XP_019864271.1"/>
    <property type="gene ID" value="LOC109593723"/>
</dbReference>
<feature type="compositionally biased region" description="Low complexity" evidence="1">
    <location>
        <begin position="81"/>
        <end position="93"/>
    </location>
</feature>
<gene>
    <name evidence="3" type="primary">109593723</name>
</gene>
<feature type="region of interest" description="Disordered" evidence="1">
    <location>
        <begin position="505"/>
        <end position="567"/>
    </location>
</feature>
<feature type="region of interest" description="Disordered" evidence="1">
    <location>
        <begin position="52"/>
        <end position="100"/>
    </location>
</feature>
<evidence type="ECO:0000313" key="3">
    <source>
        <dbReference type="EnsemblMetazoa" id="Aqu2.1.40803_001"/>
    </source>
</evidence>
<feature type="compositionally biased region" description="Basic residues" evidence="1">
    <location>
        <begin position="551"/>
        <end position="560"/>
    </location>
</feature>
<dbReference type="AlphaFoldDB" id="A0A1X7VN29"/>
<dbReference type="KEGG" id="aqu:109593723"/>
<dbReference type="InParanoid" id="A0A1X7VN29"/>
<feature type="compositionally biased region" description="Polar residues" evidence="1">
    <location>
        <begin position="332"/>
        <end position="350"/>
    </location>
</feature>
<evidence type="ECO:0000256" key="1">
    <source>
        <dbReference type="SAM" id="MobiDB-lite"/>
    </source>
</evidence>
<sequence>MSIYRKKQVATRRESDPGQYTMAACSVFSSYPTTSQPSTYASKNLLDLSERGRIGSSSSSSGAGGFIRDDIMFTPPRCSTPSSMPRSPGPRSGEYLGSSGGGVAHVDRRAALLQDYFKSTNALNRSIMLEKSTVENQHGHSWTILSDSKRDEIVDEHFVPSQVRDQYDERGLTANYGRSRTLSRLGSNPVNGFLSQKTHHYEDIDGMSVPLSQPVTSDSKSRVTHRTLSYDNSSSSSSSSSSSPSFSRNKMMSFSIRSKKVSPVANRKIEPSIDFLPLFERDVNDIDNEIDLPDESLINDHVDSSSTEESFTRLRPLRYSFGRKLRSKVDHSQSTSDLTITNMNTDSPSLQDLRLGSSTLDLTDLDKGPNPSPDLDPHALMSSSMSSDDTSSILSSQQSLAVPPDHGQIAGRGKGLHRVLNEGSFKHPLSRSVRAGSNYMTVTSEMADRRQMFKGHMSRKTQSENNTRENTPVPDEVEKRMIPLIKTESLTETTDGVMMNATMDLVSPMTSPPGSPAAHGPYYSKRESGYISSYGENEASDDDEASPSSRNHLRTKKKGSHVTVTYH</sequence>
<name>A0A1X7VN29_AMPQE</name>
<protein>
    <recommendedName>
        <fullName evidence="2">DUF4706 domain-containing protein</fullName>
    </recommendedName>
</protein>
<reference evidence="3" key="2">
    <citation type="submission" date="2017-05" db="UniProtKB">
        <authorList>
            <consortium name="EnsemblMetazoa"/>
        </authorList>
    </citation>
    <scope>IDENTIFICATION</scope>
</reference>
<dbReference type="Pfam" id="PF15797">
    <property type="entry name" value="DUF4706"/>
    <property type="match status" value="1"/>
</dbReference>
<proteinExistence type="predicted"/>
<dbReference type="InterPro" id="IPR031600">
    <property type="entry name" value="DUF4706"/>
</dbReference>
<accession>A0A1X7VN29</accession>
<dbReference type="PANTHER" id="PTHR34394">
    <property type="entry name" value="SIMILAR TO RIKEN CDNA 2310022B05"/>
    <property type="match status" value="1"/>
</dbReference>
<feature type="compositionally biased region" description="Low complexity" evidence="1">
    <location>
        <begin position="380"/>
        <end position="399"/>
    </location>
</feature>
<organism evidence="3">
    <name type="scientific">Amphimedon queenslandica</name>
    <name type="common">Sponge</name>
    <dbReference type="NCBI Taxonomy" id="400682"/>
    <lineage>
        <taxon>Eukaryota</taxon>
        <taxon>Metazoa</taxon>
        <taxon>Porifera</taxon>
        <taxon>Demospongiae</taxon>
        <taxon>Heteroscleromorpha</taxon>
        <taxon>Haplosclerida</taxon>
        <taxon>Niphatidae</taxon>
        <taxon>Amphimedon</taxon>
    </lineage>
</organism>
<evidence type="ECO:0000259" key="2">
    <source>
        <dbReference type="Pfam" id="PF15797"/>
    </source>
</evidence>
<feature type="region of interest" description="Disordered" evidence="1">
    <location>
        <begin position="325"/>
        <end position="409"/>
    </location>
</feature>
<reference evidence="4" key="1">
    <citation type="journal article" date="2010" name="Nature">
        <title>The Amphimedon queenslandica genome and the evolution of animal complexity.</title>
        <authorList>
            <person name="Srivastava M."/>
            <person name="Simakov O."/>
            <person name="Chapman J."/>
            <person name="Fahey B."/>
            <person name="Gauthier M.E."/>
            <person name="Mitros T."/>
            <person name="Richards G.S."/>
            <person name="Conaco C."/>
            <person name="Dacre M."/>
            <person name="Hellsten U."/>
            <person name="Larroux C."/>
            <person name="Putnam N.H."/>
            <person name="Stanke M."/>
            <person name="Adamska M."/>
            <person name="Darling A."/>
            <person name="Degnan S.M."/>
            <person name="Oakley T.H."/>
            <person name="Plachetzki D.C."/>
            <person name="Zhai Y."/>
            <person name="Adamski M."/>
            <person name="Calcino A."/>
            <person name="Cummins S.F."/>
            <person name="Goodstein D.M."/>
            <person name="Harris C."/>
            <person name="Jackson D.J."/>
            <person name="Leys S.P."/>
            <person name="Shu S."/>
            <person name="Woodcroft B.J."/>
            <person name="Vervoort M."/>
            <person name="Kosik K.S."/>
            <person name="Manning G."/>
            <person name="Degnan B.M."/>
            <person name="Rokhsar D.S."/>
        </authorList>
    </citation>
    <scope>NUCLEOTIDE SEQUENCE [LARGE SCALE GENOMIC DNA]</scope>
</reference>
<feature type="compositionally biased region" description="Low complexity" evidence="1">
    <location>
        <begin position="352"/>
        <end position="362"/>
    </location>
</feature>